<keyword evidence="2" id="KW-0645">Protease</keyword>
<dbReference type="SUPFAM" id="SSF50494">
    <property type="entry name" value="Trypsin-like serine proteases"/>
    <property type="match status" value="1"/>
</dbReference>
<proteinExistence type="inferred from homology"/>
<sequence length="376" mass="39909">MFSNRVRKAVGLFSIILLISSTTATAASSSTSNTVPLSTKKIEGEVYFKASDLLKALGGELILDEKTKAYSYKKPNPVPDAIAKVSPAVVGIIGKPDETESADSDNRFSLAHGTGVIIKADGWIVTNAHVVKNMKNLTVVTTNGKQYAAKTMNIDEESDLALVKISATGLPIAKFADKLNVQVGETVVAIGTPISFSLRNSVSVGVISGIDRSIHSTYRLLQTDAAINPGNSGGPLINLKGEVVGINSLKFAAVGVDSLGFSIPIDTVNYVIQQFFKYGKVKRPYSGLELEESWAAVVGLPTTDPLTVVNVATGSPAGIAGIKKGDVIYSLDAINVTTLIDFNEQLRKYLPGDKTKLMVLSDGDLKTISLTFTEQK</sequence>
<evidence type="ECO:0000256" key="4">
    <source>
        <dbReference type="ARBA" id="ARBA00022825"/>
    </source>
</evidence>
<feature type="domain" description="PDZ" evidence="6">
    <location>
        <begin position="284"/>
        <end position="363"/>
    </location>
</feature>
<keyword evidence="3" id="KW-0378">Hydrolase</keyword>
<dbReference type="AlphaFoldDB" id="A0A6B8RHP3"/>
<gene>
    <name evidence="7" type="ORF">EHS13_08305</name>
</gene>
<evidence type="ECO:0000259" key="6">
    <source>
        <dbReference type="SMART" id="SM00228"/>
    </source>
</evidence>
<dbReference type="GO" id="GO:0004252">
    <property type="term" value="F:serine-type endopeptidase activity"/>
    <property type="evidence" value="ECO:0007669"/>
    <property type="project" value="InterPro"/>
</dbReference>
<dbReference type="InterPro" id="IPR009003">
    <property type="entry name" value="Peptidase_S1_PA"/>
</dbReference>
<protein>
    <submittedName>
        <fullName evidence="7">PDZ domain-containing protein</fullName>
    </submittedName>
</protein>
<comment type="similarity">
    <text evidence="1">Belongs to the peptidase S1C family.</text>
</comment>
<dbReference type="Pfam" id="PF13180">
    <property type="entry name" value="PDZ_2"/>
    <property type="match status" value="1"/>
</dbReference>
<feature type="chain" id="PRO_5025381909" evidence="5">
    <location>
        <begin position="27"/>
        <end position="376"/>
    </location>
</feature>
<dbReference type="PANTHER" id="PTHR22939">
    <property type="entry name" value="SERINE PROTEASE FAMILY S1C HTRA-RELATED"/>
    <property type="match status" value="1"/>
</dbReference>
<dbReference type="PANTHER" id="PTHR22939:SF129">
    <property type="entry name" value="SERINE PROTEASE HTRA2, MITOCHONDRIAL"/>
    <property type="match status" value="1"/>
</dbReference>
<dbReference type="EMBL" id="CP034235">
    <property type="protein sequence ID" value="QGQ94878.1"/>
    <property type="molecule type" value="Genomic_DNA"/>
</dbReference>
<dbReference type="Gene3D" id="2.30.42.10">
    <property type="match status" value="1"/>
</dbReference>
<dbReference type="InterPro" id="IPR001478">
    <property type="entry name" value="PDZ"/>
</dbReference>
<dbReference type="OrthoDB" id="9758917at2"/>
<dbReference type="PRINTS" id="PR00834">
    <property type="entry name" value="PROTEASES2C"/>
</dbReference>
<dbReference type="GO" id="GO:0006508">
    <property type="term" value="P:proteolysis"/>
    <property type="evidence" value="ECO:0007669"/>
    <property type="project" value="UniProtKB-KW"/>
</dbReference>
<dbReference type="Pfam" id="PF13365">
    <property type="entry name" value="Trypsin_2"/>
    <property type="match status" value="1"/>
</dbReference>
<dbReference type="InterPro" id="IPR001940">
    <property type="entry name" value="Peptidase_S1C"/>
</dbReference>
<evidence type="ECO:0000313" key="7">
    <source>
        <dbReference type="EMBL" id="QGQ94878.1"/>
    </source>
</evidence>
<name>A0A6B8RHP3_9BACL</name>
<dbReference type="Gene3D" id="2.40.10.120">
    <property type="match status" value="1"/>
</dbReference>
<dbReference type="Proteomes" id="UP000426246">
    <property type="component" value="Chromosome"/>
</dbReference>
<evidence type="ECO:0000256" key="3">
    <source>
        <dbReference type="ARBA" id="ARBA00022801"/>
    </source>
</evidence>
<dbReference type="InterPro" id="IPR036034">
    <property type="entry name" value="PDZ_sf"/>
</dbReference>
<keyword evidence="5" id="KW-0732">Signal</keyword>
<evidence type="ECO:0000256" key="2">
    <source>
        <dbReference type="ARBA" id="ARBA00022670"/>
    </source>
</evidence>
<evidence type="ECO:0000256" key="1">
    <source>
        <dbReference type="ARBA" id="ARBA00010541"/>
    </source>
</evidence>
<dbReference type="SUPFAM" id="SSF50156">
    <property type="entry name" value="PDZ domain-like"/>
    <property type="match status" value="1"/>
</dbReference>
<evidence type="ECO:0000256" key="5">
    <source>
        <dbReference type="SAM" id="SignalP"/>
    </source>
</evidence>
<keyword evidence="8" id="KW-1185">Reference proteome</keyword>
<dbReference type="RefSeq" id="WP_155699887.1">
    <property type="nucleotide sequence ID" value="NZ_CP034235.1"/>
</dbReference>
<accession>A0A6B8RHP3</accession>
<organism evidence="7 8">
    <name type="scientific">Paenibacillus psychroresistens</name>
    <dbReference type="NCBI Taxonomy" id="1778678"/>
    <lineage>
        <taxon>Bacteria</taxon>
        <taxon>Bacillati</taxon>
        <taxon>Bacillota</taxon>
        <taxon>Bacilli</taxon>
        <taxon>Bacillales</taxon>
        <taxon>Paenibacillaceae</taxon>
        <taxon>Paenibacillus</taxon>
    </lineage>
</organism>
<dbReference type="SMART" id="SM00228">
    <property type="entry name" value="PDZ"/>
    <property type="match status" value="1"/>
</dbReference>
<evidence type="ECO:0000313" key="8">
    <source>
        <dbReference type="Proteomes" id="UP000426246"/>
    </source>
</evidence>
<feature type="signal peptide" evidence="5">
    <location>
        <begin position="1"/>
        <end position="26"/>
    </location>
</feature>
<dbReference type="KEGG" id="ppsc:EHS13_08305"/>
<reference evidence="8" key="1">
    <citation type="submission" date="2018-11" db="EMBL/GenBank/DDBJ databases">
        <title>Complete genome sequence of Paenibacillus sp. ML311-T8.</title>
        <authorList>
            <person name="Nam Y.-D."/>
            <person name="Kang J."/>
            <person name="Chung W.-H."/>
            <person name="Park Y.S."/>
        </authorList>
    </citation>
    <scope>NUCLEOTIDE SEQUENCE [LARGE SCALE GENOMIC DNA]</scope>
    <source>
        <strain evidence="8">ML311-T8</strain>
    </source>
</reference>
<keyword evidence="4" id="KW-0720">Serine protease</keyword>